<sequence length="506" mass="52778">MRRLSLATLTLAMAATAAVAVSPVGADGAPAPTLNAVTLDAATIPDLQARMAKGSLTAVRLTEAYLGRIHELEPKVHSIVFLDPTALSQARASDERRRSGRVLGPLDGIPVLLKDNIDTRDLPTTAGSRALLAAKPRRDAPLVHKLRDAGAVILGKTNLSEWANFRSTKSTSGWSGVGGQTNNPYVLDRNPCGSSSGSAVAVAASLAQVSIGTETDGSIVCPGGVNGIVGIKPTLGVVDGDGIVPISHEQDTAGPFARHVVDAAITLSVLAGKDYVPNATSLRGKRIGVWAMADIDAGVDKVMQHTVDTLRQAGATIVDVVPANQDEIGADELPALLTEFKHDLNAYLAMRPGVPQTLADLITFNRRDPVELSKFGQELFEQAQAAPPVTDPTYRQQRATATDLARRSIDDLIAADRLDAIIAPTNGPAWLTDYATGDVDLIGSSTPAAVAGYPDITVPAGFAGALPIGVSFMAGRNADARLIGLASAFERVSNARRAPTFLPTTP</sequence>
<feature type="chain" id="PRO_5038340591" evidence="1">
    <location>
        <begin position="21"/>
        <end position="506"/>
    </location>
</feature>
<feature type="signal peptide" evidence="1">
    <location>
        <begin position="1"/>
        <end position="20"/>
    </location>
</feature>
<gene>
    <name evidence="3" type="ORF">BJ998_008734</name>
</gene>
<dbReference type="GO" id="GO:0004040">
    <property type="term" value="F:amidase activity"/>
    <property type="evidence" value="ECO:0007669"/>
    <property type="project" value="UniProtKB-EC"/>
</dbReference>
<dbReference type="InterPro" id="IPR023631">
    <property type="entry name" value="Amidase_dom"/>
</dbReference>
<keyword evidence="4" id="KW-1185">Reference proteome</keyword>
<dbReference type="SUPFAM" id="SSF75304">
    <property type="entry name" value="Amidase signature (AS) enzymes"/>
    <property type="match status" value="1"/>
</dbReference>
<dbReference type="Gene3D" id="3.90.1300.10">
    <property type="entry name" value="Amidase signature (AS) domain"/>
    <property type="match status" value="1"/>
</dbReference>
<evidence type="ECO:0000313" key="3">
    <source>
        <dbReference type="EMBL" id="MBB5897475.1"/>
    </source>
</evidence>
<feature type="domain" description="Amidase" evidence="2">
    <location>
        <begin position="61"/>
        <end position="482"/>
    </location>
</feature>
<dbReference type="PANTHER" id="PTHR42678">
    <property type="entry name" value="AMIDASE"/>
    <property type="match status" value="1"/>
</dbReference>
<proteinExistence type="predicted"/>
<keyword evidence="3" id="KW-0378">Hydrolase</keyword>
<dbReference type="EMBL" id="JACHIR010000003">
    <property type="protein sequence ID" value="MBB5897475.1"/>
    <property type="molecule type" value="Genomic_DNA"/>
</dbReference>
<evidence type="ECO:0000313" key="4">
    <source>
        <dbReference type="Proteomes" id="UP000585638"/>
    </source>
</evidence>
<keyword evidence="1" id="KW-0732">Signal</keyword>
<dbReference type="Proteomes" id="UP000585638">
    <property type="component" value="Unassembled WGS sequence"/>
</dbReference>
<name>A0A7W9KRT6_9PSEU</name>
<dbReference type="EC" id="3.5.1.4" evidence="3"/>
<dbReference type="AlphaFoldDB" id="A0A7W9KRT6"/>
<dbReference type="InterPro" id="IPR036928">
    <property type="entry name" value="AS_sf"/>
</dbReference>
<accession>A0A7W9KRT6</accession>
<evidence type="ECO:0000259" key="2">
    <source>
        <dbReference type="Pfam" id="PF01425"/>
    </source>
</evidence>
<dbReference type="Pfam" id="PF01425">
    <property type="entry name" value="Amidase"/>
    <property type="match status" value="1"/>
</dbReference>
<protein>
    <submittedName>
        <fullName evidence="3">Amidase</fullName>
        <ecNumber evidence="3">3.5.1.4</ecNumber>
    </submittedName>
</protein>
<dbReference type="NCBIfam" id="NF006006">
    <property type="entry name" value="PRK08137.1"/>
    <property type="match status" value="1"/>
</dbReference>
<comment type="caution">
    <text evidence="3">The sequence shown here is derived from an EMBL/GenBank/DDBJ whole genome shotgun (WGS) entry which is preliminary data.</text>
</comment>
<evidence type="ECO:0000256" key="1">
    <source>
        <dbReference type="SAM" id="SignalP"/>
    </source>
</evidence>
<dbReference type="PANTHER" id="PTHR42678:SF34">
    <property type="entry name" value="OS04G0183300 PROTEIN"/>
    <property type="match status" value="1"/>
</dbReference>
<organism evidence="3 4">
    <name type="scientific">Kutzneria kofuensis</name>
    <dbReference type="NCBI Taxonomy" id="103725"/>
    <lineage>
        <taxon>Bacteria</taxon>
        <taxon>Bacillati</taxon>
        <taxon>Actinomycetota</taxon>
        <taxon>Actinomycetes</taxon>
        <taxon>Pseudonocardiales</taxon>
        <taxon>Pseudonocardiaceae</taxon>
        <taxon>Kutzneria</taxon>
    </lineage>
</organism>
<reference evidence="3 4" key="1">
    <citation type="submission" date="2020-08" db="EMBL/GenBank/DDBJ databases">
        <title>Sequencing the genomes of 1000 actinobacteria strains.</title>
        <authorList>
            <person name="Klenk H.-P."/>
        </authorList>
    </citation>
    <scope>NUCLEOTIDE SEQUENCE [LARGE SCALE GENOMIC DNA]</scope>
    <source>
        <strain evidence="3 4">DSM 43851</strain>
    </source>
</reference>